<dbReference type="InterPro" id="IPR046335">
    <property type="entry name" value="LacI/GalR-like_sensor"/>
</dbReference>
<dbReference type="AlphaFoldDB" id="A0A7X6RSQ4"/>
<sequence length="330" mass="34904">MASLDDVAREAGVSASTVSRALSRPSMVSEPTLLRVRAAAERLGFRANPAARALTTGRSGFFALLVPDLDNPFYSTTATAAQELAGRSGRRVIIAVTGGDADREAEVLGELESQVDGFALQSPVGSAADLKEAHRRKPLVVINRRVPGLTSFTVDTPGGLGTVYDRLVELGHRDVAYLAGPPSSWMDRRRREELVEHAARSRLRVRVFGPVRPAFAEGAAAAREIVDSGCTAMLVYNSLLLLGAMFEFGRMGVRVPEDISVAAADDIALADLPGPPISAVLAPADELGRAAVSALVEMVDGPAGTRPRGRRLPTEVRITDSLAPPRTAHG</sequence>
<evidence type="ECO:0000313" key="5">
    <source>
        <dbReference type="EMBL" id="NKZ01291.1"/>
    </source>
</evidence>
<dbReference type="SUPFAM" id="SSF53822">
    <property type="entry name" value="Periplasmic binding protein-like I"/>
    <property type="match status" value="1"/>
</dbReference>
<organism evidence="5 6">
    <name type="scientific">Nocardiopsis alborubida</name>
    <dbReference type="NCBI Taxonomy" id="146802"/>
    <lineage>
        <taxon>Bacteria</taxon>
        <taxon>Bacillati</taxon>
        <taxon>Actinomycetota</taxon>
        <taxon>Actinomycetes</taxon>
        <taxon>Streptosporangiales</taxon>
        <taxon>Nocardiopsidaceae</taxon>
        <taxon>Nocardiopsis</taxon>
    </lineage>
</organism>
<dbReference type="Proteomes" id="UP000553209">
    <property type="component" value="Unassembled WGS sequence"/>
</dbReference>
<evidence type="ECO:0000259" key="4">
    <source>
        <dbReference type="PROSITE" id="PS50932"/>
    </source>
</evidence>
<comment type="caution">
    <text evidence="5">The sequence shown here is derived from an EMBL/GenBank/DDBJ whole genome shotgun (WGS) entry which is preliminary data.</text>
</comment>
<dbReference type="RefSeq" id="WP_061081425.1">
    <property type="nucleotide sequence ID" value="NZ_JAAXPG010000034.1"/>
</dbReference>
<dbReference type="PANTHER" id="PTHR30146:SF153">
    <property type="entry name" value="LACTOSE OPERON REPRESSOR"/>
    <property type="match status" value="1"/>
</dbReference>
<keyword evidence="6" id="KW-1185">Reference proteome</keyword>
<dbReference type="Gene3D" id="3.40.50.2300">
    <property type="match status" value="2"/>
</dbReference>
<dbReference type="PROSITE" id="PS00356">
    <property type="entry name" value="HTH_LACI_1"/>
    <property type="match status" value="1"/>
</dbReference>
<gene>
    <name evidence="5" type="ORF">HGB44_26990</name>
</gene>
<proteinExistence type="predicted"/>
<dbReference type="SUPFAM" id="SSF47413">
    <property type="entry name" value="lambda repressor-like DNA-binding domains"/>
    <property type="match status" value="1"/>
</dbReference>
<dbReference type="InterPro" id="IPR000843">
    <property type="entry name" value="HTH_LacI"/>
</dbReference>
<accession>A0A7X6RSQ4</accession>
<keyword evidence="3" id="KW-0804">Transcription</keyword>
<dbReference type="PANTHER" id="PTHR30146">
    <property type="entry name" value="LACI-RELATED TRANSCRIPTIONAL REPRESSOR"/>
    <property type="match status" value="1"/>
</dbReference>
<evidence type="ECO:0000313" key="6">
    <source>
        <dbReference type="Proteomes" id="UP000553209"/>
    </source>
</evidence>
<dbReference type="Gene3D" id="1.10.260.40">
    <property type="entry name" value="lambda repressor-like DNA-binding domains"/>
    <property type="match status" value="1"/>
</dbReference>
<evidence type="ECO:0000256" key="3">
    <source>
        <dbReference type="ARBA" id="ARBA00023163"/>
    </source>
</evidence>
<keyword evidence="1" id="KW-0805">Transcription regulation</keyword>
<evidence type="ECO:0000256" key="2">
    <source>
        <dbReference type="ARBA" id="ARBA00023125"/>
    </source>
</evidence>
<dbReference type="CDD" id="cd01392">
    <property type="entry name" value="HTH_LacI"/>
    <property type="match status" value="1"/>
</dbReference>
<reference evidence="5 6" key="1">
    <citation type="submission" date="2020-04" db="EMBL/GenBank/DDBJ databases">
        <title>MicrobeNet Type strains.</title>
        <authorList>
            <person name="Nicholson A.C."/>
        </authorList>
    </citation>
    <scope>NUCLEOTIDE SEQUENCE [LARGE SCALE GENOMIC DNA]</scope>
    <source>
        <strain evidence="5 6">ATCC 23612</strain>
    </source>
</reference>
<dbReference type="GO" id="GO:0003700">
    <property type="term" value="F:DNA-binding transcription factor activity"/>
    <property type="evidence" value="ECO:0007669"/>
    <property type="project" value="TreeGrafter"/>
</dbReference>
<dbReference type="CDD" id="cd06267">
    <property type="entry name" value="PBP1_LacI_sugar_binding-like"/>
    <property type="match status" value="1"/>
</dbReference>
<dbReference type="SMART" id="SM00354">
    <property type="entry name" value="HTH_LACI"/>
    <property type="match status" value="1"/>
</dbReference>
<protein>
    <submittedName>
        <fullName evidence="5">LacI family transcriptional regulator</fullName>
    </submittedName>
</protein>
<dbReference type="GO" id="GO:0000976">
    <property type="term" value="F:transcription cis-regulatory region binding"/>
    <property type="evidence" value="ECO:0007669"/>
    <property type="project" value="TreeGrafter"/>
</dbReference>
<dbReference type="InterPro" id="IPR010982">
    <property type="entry name" value="Lambda_DNA-bd_dom_sf"/>
</dbReference>
<name>A0A7X6RSQ4_9ACTN</name>
<keyword evidence="2" id="KW-0238">DNA-binding</keyword>
<dbReference type="InterPro" id="IPR028082">
    <property type="entry name" value="Peripla_BP_I"/>
</dbReference>
<feature type="domain" description="HTH lacI-type" evidence="4">
    <location>
        <begin position="2"/>
        <end position="56"/>
    </location>
</feature>
<dbReference type="Pfam" id="PF00356">
    <property type="entry name" value="LacI"/>
    <property type="match status" value="1"/>
</dbReference>
<evidence type="ECO:0000256" key="1">
    <source>
        <dbReference type="ARBA" id="ARBA00023015"/>
    </source>
</evidence>
<dbReference type="PROSITE" id="PS50932">
    <property type="entry name" value="HTH_LACI_2"/>
    <property type="match status" value="1"/>
</dbReference>
<dbReference type="EMBL" id="JAAXPG010000034">
    <property type="protein sequence ID" value="NKZ01291.1"/>
    <property type="molecule type" value="Genomic_DNA"/>
</dbReference>
<dbReference type="Pfam" id="PF13377">
    <property type="entry name" value="Peripla_BP_3"/>
    <property type="match status" value="1"/>
</dbReference>